<feature type="region of interest" description="Disordered" evidence="1">
    <location>
        <begin position="32"/>
        <end position="71"/>
    </location>
</feature>
<comment type="caution">
    <text evidence="2">The sequence shown here is derived from an EMBL/GenBank/DDBJ whole genome shotgun (WGS) entry which is preliminary data.</text>
</comment>
<evidence type="ECO:0000313" key="2">
    <source>
        <dbReference type="EMBL" id="MFC5054539.1"/>
    </source>
</evidence>
<dbReference type="EMBL" id="JBHSJB010000011">
    <property type="protein sequence ID" value="MFC5054539.1"/>
    <property type="molecule type" value="Genomic_DNA"/>
</dbReference>
<proteinExistence type="predicted"/>
<dbReference type="Proteomes" id="UP001595833">
    <property type="component" value="Unassembled WGS sequence"/>
</dbReference>
<evidence type="ECO:0000256" key="1">
    <source>
        <dbReference type="SAM" id="MobiDB-lite"/>
    </source>
</evidence>
<accession>A0ABV9XZG2</accession>
<protein>
    <submittedName>
        <fullName evidence="2">Uncharacterized protein</fullName>
    </submittedName>
</protein>
<organism evidence="2 3">
    <name type="scientific">Saccharothrix xinjiangensis</name>
    <dbReference type="NCBI Taxonomy" id="204798"/>
    <lineage>
        <taxon>Bacteria</taxon>
        <taxon>Bacillati</taxon>
        <taxon>Actinomycetota</taxon>
        <taxon>Actinomycetes</taxon>
        <taxon>Pseudonocardiales</taxon>
        <taxon>Pseudonocardiaceae</taxon>
        <taxon>Saccharothrix</taxon>
    </lineage>
</organism>
<evidence type="ECO:0000313" key="3">
    <source>
        <dbReference type="Proteomes" id="UP001595833"/>
    </source>
</evidence>
<dbReference type="RefSeq" id="WP_344034157.1">
    <property type="nucleotide sequence ID" value="NZ_BAAAKE010000001.1"/>
</dbReference>
<keyword evidence="3" id="KW-1185">Reference proteome</keyword>
<gene>
    <name evidence="2" type="ORF">ACFPFM_12335</name>
</gene>
<name>A0ABV9XZG2_9PSEU</name>
<sequence>MDDVWELRPPTPEHLCPDCCVLAMAASHPPFPLTPAPPLPRRATGPDRPVAAESPAERTAAMPVTGKDADP</sequence>
<reference evidence="3" key="1">
    <citation type="journal article" date="2019" name="Int. J. Syst. Evol. Microbiol.">
        <title>The Global Catalogue of Microorganisms (GCM) 10K type strain sequencing project: providing services to taxonomists for standard genome sequencing and annotation.</title>
        <authorList>
            <consortium name="The Broad Institute Genomics Platform"/>
            <consortium name="The Broad Institute Genome Sequencing Center for Infectious Disease"/>
            <person name="Wu L."/>
            <person name="Ma J."/>
        </authorList>
    </citation>
    <scope>NUCLEOTIDE SEQUENCE [LARGE SCALE GENOMIC DNA]</scope>
    <source>
        <strain evidence="3">KCTC 12848</strain>
    </source>
</reference>